<evidence type="ECO:0000256" key="2">
    <source>
        <dbReference type="ARBA" id="ARBA00008707"/>
    </source>
</evidence>
<feature type="transmembrane region" description="Helical" evidence="6">
    <location>
        <begin position="147"/>
        <end position="165"/>
    </location>
</feature>
<comment type="similarity">
    <text evidence="2">Belongs to the plant DMP1 protein family.</text>
</comment>
<name>A0AAV1CFC9_OLDCO</name>
<dbReference type="EMBL" id="OX459119">
    <property type="protein sequence ID" value="CAI9094071.1"/>
    <property type="molecule type" value="Genomic_DNA"/>
</dbReference>
<evidence type="ECO:0000313" key="7">
    <source>
        <dbReference type="EMBL" id="CAI9094071.1"/>
    </source>
</evidence>
<evidence type="ECO:0000256" key="4">
    <source>
        <dbReference type="ARBA" id="ARBA00022989"/>
    </source>
</evidence>
<protein>
    <submittedName>
        <fullName evidence="7">OLC1v1029732C1</fullName>
    </submittedName>
</protein>
<evidence type="ECO:0000256" key="5">
    <source>
        <dbReference type="ARBA" id="ARBA00023136"/>
    </source>
</evidence>
<evidence type="ECO:0000313" key="8">
    <source>
        <dbReference type="Proteomes" id="UP001161247"/>
    </source>
</evidence>
<dbReference type="PANTHER" id="PTHR31621:SF6">
    <property type="entry name" value="PROTEIN DMP7"/>
    <property type="match status" value="1"/>
</dbReference>
<dbReference type="GO" id="GO:0016020">
    <property type="term" value="C:membrane"/>
    <property type="evidence" value="ECO:0007669"/>
    <property type="project" value="UniProtKB-SubCell"/>
</dbReference>
<keyword evidence="8" id="KW-1185">Reference proteome</keyword>
<reference evidence="7" key="1">
    <citation type="submission" date="2023-03" db="EMBL/GenBank/DDBJ databases">
        <authorList>
            <person name="Julca I."/>
        </authorList>
    </citation>
    <scope>NUCLEOTIDE SEQUENCE</scope>
</reference>
<evidence type="ECO:0000256" key="6">
    <source>
        <dbReference type="SAM" id="Phobius"/>
    </source>
</evidence>
<dbReference type="AlphaFoldDB" id="A0AAV1CFC9"/>
<feature type="transmembrane region" description="Helical" evidence="6">
    <location>
        <begin position="185"/>
        <end position="204"/>
    </location>
</feature>
<keyword evidence="3 6" id="KW-0812">Transmembrane</keyword>
<dbReference type="GO" id="GO:0005737">
    <property type="term" value="C:cytoplasm"/>
    <property type="evidence" value="ECO:0007669"/>
    <property type="project" value="UniProtKB-ARBA"/>
</dbReference>
<dbReference type="Pfam" id="PF05078">
    <property type="entry name" value="DUF679"/>
    <property type="match status" value="1"/>
</dbReference>
<gene>
    <name evidence="7" type="ORF">OLC1_LOCUS5334</name>
</gene>
<organism evidence="7 8">
    <name type="scientific">Oldenlandia corymbosa var. corymbosa</name>
    <dbReference type="NCBI Taxonomy" id="529605"/>
    <lineage>
        <taxon>Eukaryota</taxon>
        <taxon>Viridiplantae</taxon>
        <taxon>Streptophyta</taxon>
        <taxon>Embryophyta</taxon>
        <taxon>Tracheophyta</taxon>
        <taxon>Spermatophyta</taxon>
        <taxon>Magnoliopsida</taxon>
        <taxon>eudicotyledons</taxon>
        <taxon>Gunneridae</taxon>
        <taxon>Pentapetalae</taxon>
        <taxon>asterids</taxon>
        <taxon>lamiids</taxon>
        <taxon>Gentianales</taxon>
        <taxon>Rubiaceae</taxon>
        <taxon>Rubioideae</taxon>
        <taxon>Spermacoceae</taxon>
        <taxon>Hedyotis-Oldenlandia complex</taxon>
        <taxon>Oldenlandia</taxon>
    </lineage>
</organism>
<dbReference type="Proteomes" id="UP001161247">
    <property type="component" value="Chromosome 2"/>
</dbReference>
<feature type="transmembrane region" description="Helical" evidence="6">
    <location>
        <begin position="83"/>
        <end position="105"/>
    </location>
</feature>
<feature type="transmembrane region" description="Helical" evidence="6">
    <location>
        <begin position="52"/>
        <end position="71"/>
    </location>
</feature>
<keyword evidence="4 6" id="KW-1133">Transmembrane helix</keyword>
<dbReference type="GO" id="GO:0010256">
    <property type="term" value="P:endomembrane system organization"/>
    <property type="evidence" value="ECO:0007669"/>
    <property type="project" value="TreeGrafter"/>
</dbReference>
<proteinExistence type="inferred from homology"/>
<comment type="subcellular location">
    <subcellularLocation>
        <location evidence="1">Membrane</location>
        <topology evidence="1">Multi-pass membrane protein</topology>
    </subcellularLocation>
</comment>
<sequence>MNMSAQNGIASAVLTAIEEQLEAPLLDDQTETGGKPQKTPGQKVIRKTFKGTAHLANLLPTGSVLAFQMFSPSLTHEGKCQSIVYQSLTLGFLGLCAVSCFLLCFTDSIRDERGKVRYGVATFKGFRVLDGSIDVPPEDADKYKINFMDFFHAFMSLLIFGAVAMFDQNVMNCLYPNRSGKMQEILTIVPVVVGVVGSLMFVVFPSKRHGIGFPLSRN</sequence>
<dbReference type="PANTHER" id="PTHR31621">
    <property type="entry name" value="PROTEIN DMP3"/>
    <property type="match status" value="1"/>
</dbReference>
<evidence type="ECO:0000256" key="3">
    <source>
        <dbReference type="ARBA" id="ARBA00022692"/>
    </source>
</evidence>
<accession>A0AAV1CFC9</accession>
<dbReference type="InterPro" id="IPR007770">
    <property type="entry name" value="DMP"/>
</dbReference>
<keyword evidence="5 6" id="KW-0472">Membrane</keyword>
<evidence type="ECO:0000256" key="1">
    <source>
        <dbReference type="ARBA" id="ARBA00004141"/>
    </source>
</evidence>